<dbReference type="PANTHER" id="PTHR42678:SF34">
    <property type="entry name" value="OS04G0183300 PROTEIN"/>
    <property type="match status" value="1"/>
</dbReference>
<accession>A0A1B4FW92</accession>
<evidence type="ECO:0000259" key="2">
    <source>
        <dbReference type="Pfam" id="PF01425"/>
    </source>
</evidence>
<feature type="domain" description="Amidase" evidence="2">
    <location>
        <begin position="53"/>
        <end position="500"/>
    </location>
</feature>
<organism evidence="3 4">
    <name type="scientific">Burkholderia mayonis</name>
    <dbReference type="NCBI Taxonomy" id="1385591"/>
    <lineage>
        <taxon>Bacteria</taxon>
        <taxon>Pseudomonadati</taxon>
        <taxon>Pseudomonadota</taxon>
        <taxon>Betaproteobacteria</taxon>
        <taxon>Burkholderiales</taxon>
        <taxon>Burkholderiaceae</taxon>
        <taxon>Burkholderia</taxon>
        <taxon>pseudomallei group</taxon>
    </lineage>
</organism>
<evidence type="ECO:0000313" key="3">
    <source>
        <dbReference type="EMBL" id="AOJ07950.1"/>
    </source>
</evidence>
<dbReference type="AlphaFoldDB" id="A0A1B4FW92"/>
<evidence type="ECO:0000313" key="4">
    <source>
        <dbReference type="Proteomes" id="UP000067711"/>
    </source>
</evidence>
<dbReference type="Proteomes" id="UP000067711">
    <property type="component" value="Chromosome 2"/>
</dbReference>
<protein>
    <submittedName>
        <fullName evidence="3">Amidase</fullName>
    </submittedName>
</protein>
<dbReference type="PANTHER" id="PTHR42678">
    <property type="entry name" value="AMIDASE"/>
    <property type="match status" value="1"/>
</dbReference>
<dbReference type="EMBL" id="CP013388">
    <property type="protein sequence ID" value="AOJ07950.1"/>
    <property type="molecule type" value="Genomic_DNA"/>
</dbReference>
<dbReference type="Gene3D" id="3.90.1300.10">
    <property type="entry name" value="Amidase signature (AS) domain"/>
    <property type="match status" value="1"/>
</dbReference>
<reference evidence="3 4" key="1">
    <citation type="submission" date="2015-12" db="EMBL/GenBank/DDBJ databases">
        <title>Diversity of Burkholderia near neighbor genomes.</title>
        <authorList>
            <person name="Sahl J."/>
            <person name="Wagner D."/>
            <person name="Keim P."/>
        </authorList>
    </citation>
    <scope>NUCLEOTIDE SEQUENCE [LARGE SCALE GENOMIC DNA]</scope>
    <source>
        <strain evidence="3 4">BDU8</strain>
    </source>
</reference>
<sequence length="529" mass="55693">MKRRQFLHTLGALGSAQSVLADTHASAARASGDRSGESVPTMSLHEGPSAAQAVRETLDRIARLDRDGPRLNAIIELNPDAEAIARALDAERDAGAVRGPLHGVTVALKDNIATGDRMATTAGSLALDGVRATRDAHLVERLRRAGAVIVAKTNLSEWANFRSTRSTSGWSARGGLSRNPYALDRTTSGSSSGSAVAVAAGLVAMAVGTETDGSIVSPAAINGCVGLKPTVGRVSRDGIAPLSHTQDTAGPIARTVRDAALLLGALAGRDANDAATANAPAPADYVGALDADALRGARIGVARAYFTGHDEVDAQIERAIAEMTRLGAVVIDPVDLPKPDYEDDEKTVLLHEFKHGLPLWLRTFAPRARVRTLADVIAFNEAQHAREMPYFGQELLVRAQEAGGLDAAAYRDALARCGRRARDEGLARVLREQRLDALVAPTEGTAWLIDLINGDSGGDGFSTPAAVAGFPHLTVPAGLVRGLPVGVSFVGAPWSEARLLALGYAFEQATRWRREPRYVERSNVPVVGV</sequence>
<dbReference type="InterPro" id="IPR036928">
    <property type="entry name" value="AS_sf"/>
</dbReference>
<evidence type="ECO:0000256" key="1">
    <source>
        <dbReference type="SAM" id="MobiDB-lite"/>
    </source>
</evidence>
<dbReference type="NCBIfam" id="NF006006">
    <property type="entry name" value="PRK08137.1"/>
    <property type="match status" value="1"/>
</dbReference>
<proteinExistence type="predicted"/>
<dbReference type="RefSeq" id="WP_066488039.1">
    <property type="nucleotide sequence ID" value="NZ_CP013388.1"/>
</dbReference>
<dbReference type="Pfam" id="PF01425">
    <property type="entry name" value="Amidase"/>
    <property type="match status" value="1"/>
</dbReference>
<dbReference type="InterPro" id="IPR023631">
    <property type="entry name" value="Amidase_dom"/>
</dbReference>
<gene>
    <name evidence="3" type="ORF">WS71_12065</name>
</gene>
<name>A0A1B4FW92_9BURK</name>
<feature type="region of interest" description="Disordered" evidence="1">
    <location>
        <begin position="24"/>
        <end position="50"/>
    </location>
</feature>
<dbReference type="SUPFAM" id="SSF75304">
    <property type="entry name" value="Amidase signature (AS) enzymes"/>
    <property type="match status" value="1"/>
</dbReference>